<dbReference type="SUPFAM" id="SSF52172">
    <property type="entry name" value="CheY-like"/>
    <property type="match status" value="1"/>
</dbReference>
<dbReference type="PROSITE" id="PS50110">
    <property type="entry name" value="RESPONSE_REGULATORY"/>
    <property type="match status" value="1"/>
</dbReference>
<reference evidence="8 9" key="1">
    <citation type="submission" date="2021-08" db="EMBL/GenBank/DDBJ databases">
        <authorList>
            <person name="Zhang D."/>
            <person name="Zhang A."/>
            <person name="Wang L."/>
        </authorList>
    </citation>
    <scope>NUCLEOTIDE SEQUENCE [LARGE SCALE GENOMIC DNA]</scope>
    <source>
        <strain evidence="8 9">WL0086</strain>
    </source>
</reference>
<dbReference type="InterPro" id="IPR039420">
    <property type="entry name" value="WalR-like"/>
</dbReference>
<dbReference type="EMBL" id="CP139781">
    <property type="protein sequence ID" value="WRQ85776.1"/>
    <property type="molecule type" value="Genomic_DNA"/>
</dbReference>
<evidence type="ECO:0000259" key="6">
    <source>
        <dbReference type="PROSITE" id="PS50043"/>
    </source>
</evidence>
<dbReference type="Proteomes" id="UP000738431">
    <property type="component" value="Chromosome"/>
</dbReference>
<dbReference type="SUPFAM" id="SSF46894">
    <property type="entry name" value="C-terminal effector domain of the bipartite response regulators"/>
    <property type="match status" value="1"/>
</dbReference>
<dbReference type="CDD" id="cd17535">
    <property type="entry name" value="REC_NarL-like"/>
    <property type="match status" value="1"/>
</dbReference>
<organism evidence="8 9">
    <name type="scientific">Actomonas aquatica</name>
    <dbReference type="NCBI Taxonomy" id="2866162"/>
    <lineage>
        <taxon>Bacteria</taxon>
        <taxon>Pseudomonadati</taxon>
        <taxon>Verrucomicrobiota</taxon>
        <taxon>Opitutia</taxon>
        <taxon>Opitutales</taxon>
        <taxon>Opitutaceae</taxon>
        <taxon>Actomonas</taxon>
    </lineage>
</organism>
<feature type="domain" description="Response regulatory" evidence="7">
    <location>
        <begin position="6"/>
        <end position="122"/>
    </location>
</feature>
<evidence type="ECO:0000256" key="5">
    <source>
        <dbReference type="PROSITE-ProRule" id="PRU00169"/>
    </source>
</evidence>
<feature type="domain" description="HTH luxR-type" evidence="6">
    <location>
        <begin position="144"/>
        <end position="209"/>
    </location>
</feature>
<keyword evidence="3" id="KW-0238">DNA-binding</keyword>
<evidence type="ECO:0000259" key="7">
    <source>
        <dbReference type="PROSITE" id="PS50110"/>
    </source>
</evidence>
<dbReference type="InterPro" id="IPR000792">
    <property type="entry name" value="Tscrpt_reg_LuxR_C"/>
</dbReference>
<gene>
    <name evidence="8" type="ORF">K1X11_013270</name>
</gene>
<dbReference type="PROSITE" id="PS50043">
    <property type="entry name" value="HTH_LUXR_2"/>
    <property type="match status" value="1"/>
</dbReference>
<dbReference type="SMART" id="SM00421">
    <property type="entry name" value="HTH_LUXR"/>
    <property type="match status" value="1"/>
</dbReference>
<dbReference type="InterPro" id="IPR016032">
    <property type="entry name" value="Sig_transdc_resp-reg_C-effctor"/>
</dbReference>
<evidence type="ECO:0000256" key="4">
    <source>
        <dbReference type="ARBA" id="ARBA00023163"/>
    </source>
</evidence>
<dbReference type="Pfam" id="PF00196">
    <property type="entry name" value="GerE"/>
    <property type="match status" value="1"/>
</dbReference>
<dbReference type="PANTHER" id="PTHR43214">
    <property type="entry name" value="TWO-COMPONENT RESPONSE REGULATOR"/>
    <property type="match status" value="1"/>
</dbReference>
<dbReference type="PANTHER" id="PTHR43214:SF41">
    <property type="entry name" value="NITRATE_NITRITE RESPONSE REGULATOR PROTEIN NARP"/>
    <property type="match status" value="1"/>
</dbReference>
<dbReference type="InterPro" id="IPR036388">
    <property type="entry name" value="WH-like_DNA-bd_sf"/>
</dbReference>
<keyword evidence="1 5" id="KW-0597">Phosphoprotein</keyword>
<dbReference type="SMART" id="SM00448">
    <property type="entry name" value="REC"/>
    <property type="match status" value="1"/>
</dbReference>
<dbReference type="CDD" id="cd06170">
    <property type="entry name" value="LuxR_C_like"/>
    <property type="match status" value="1"/>
</dbReference>
<evidence type="ECO:0000313" key="9">
    <source>
        <dbReference type="Proteomes" id="UP000738431"/>
    </source>
</evidence>
<protein>
    <submittedName>
        <fullName evidence="8">Response regulator transcription factor</fullName>
    </submittedName>
</protein>
<keyword evidence="2" id="KW-0805">Transcription regulation</keyword>
<keyword evidence="4" id="KW-0804">Transcription</keyword>
<accession>A0ABZ1C2S4</accession>
<dbReference type="PRINTS" id="PR00038">
    <property type="entry name" value="HTHLUXR"/>
</dbReference>
<name>A0ABZ1C2S4_9BACT</name>
<dbReference type="Gene3D" id="3.40.50.2300">
    <property type="match status" value="1"/>
</dbReference>
<dbReference type="InterPro" id="IPR011006">
    <property type="entry name" value="CheY-like_superfamily"/>
</dbReference>
<dbReference type="InterPro" id="IPR001789">
    <property type="entry name" value="Sig_transdc_resp-reg_receiver"/>
</dbReference>
<evidence type="ECO:0000256" key="3">
    <source>
        <dbReference type="ARBA" id="ARBA00023125"/>
    </source>
</evidence>
<proteinExistence type="predicted"/>
<feature type="modified residue" description="4-aspartylphosphate" evidence="5">
    <location>
        <position position="57"/>
    </location>
</feature>
<dbReference type="InterPro" id="IPR058245">
    <property type="entry name" value="NreC/VraR/RcsB-like_REC"/>
</dbReference>
<evidence type="ECO:0000313" key="8">
    <source>
        <dbReference type="EMBL" id="WRQ85776.1"/>
    </source>
</evidence>
<keyword evidence="9" id="KW-1185">Reference proteome</keyword>
<dbReference type="Pfam" id="PF00072">
    <property type="entry name" value="Response_reg"/>
    <property type="match status" value="1"/>
</dbReference>
<reference evidence="8 9" key="2">
    <citation type="submission" date="2023-12" db="EMBL/GenBank/DDBJ databases">
        <title>Description of an unclassified Opitutus bacterium of Verrucomicrobiota.</title>
        <authorList>
            <person name="Zhang D.-F."/>
        </authorList>
    </citation>
    <scope>NUCLEOTIDE SEQUENCE [LARGE SCALE GENOMIC DNA]</scope>
    <source>
        <strain evidence="8 9">WL0086</strain>
    </source>
</reference>
<sequence>METNLPIVVIEDHAIIRGLVKRVAEDAFGAPDVHDAREGEAGVDLCQQVQPALVLLDLELPDVEGFELIDRIREVAPRARILVLSSHTESYVLHRLQASQVDGFVDKNEHSPEMLEEALRRVADGKRYFSPSVEAAFARFRTDPHAFAKLLSDREQEMLRLFGQGWSDATIAEQVGLREVTVRNHRRNIMSRLGIHSTPTLIRYALEHGFSRVRPDS</sequence>
<dbReference type="RefSeq" id="WP_221032595.1">
    <property type="nucleotide sequence ID" value="NZ_CP139781.1"/>
</dbReference>
<evidence type="ECO:0000256" key="1">
    <source>
        <dbReference type="ARBA" id="ARBA00022553"/>
    </source>
</evidence>
<dbReference type="Gene3D" id="1.10.10.10">
    <property type="entry name" value="Winged helix-like DNA-binding domain superfamily/Winged helix DNA-binding domain"/>
    <property type="match status" value="1"/>
</dbReference>
<evidence type="ECO:0000256" key="2">
    <source>
        <dbReference type="ARBA" id="ARBA00023015"/>
    </source>
</evidence>